<keyword evidence="1" id="KW-0472">Membrane</keyword>
<evidence type="ECO:0000313" key="3">
    <source>
        <dbReference type="Proteomes" id="UP000676506"/>
    </source>
</evidence>
<dbReference type="RefSeq" id="WP_211429672.1">
    <property type="nucleotide sequence ID" value="NZ_CP072648.1"/>
</dbReference>
<evidence type="ECO:0008006" key="4">
    <source>
        <dbReference type="Google" id="ProtNLM"/>
    </source>
</evidence>
<proteinExistence type="predicted"/>
<keyword evidence="3" id="KW-1185">Reference proteome</keyword>
<keyword evidence="1" id="KW-1133">Transmembrane helix</keyword>
<gene>
    <name evidence="2" type="ORF">J8C06_04940</name>
</gene>
<reference evidence="2 3" key="1">
    <citation type="submission" date="2021-03" db="EMBL/GenBank/DDBJ databases">
        <title>Genomic and phenotypic characterization of Chloracidobacterium isolates provides evidence for multiple species.</title>
        <authorList>
            <person name="Saini M.K."/>
            <person name="Costas A.M.G."/>
            <person name="Tank M."/>
            <person name="Bryant D.A."/>
        </authorList>
    </citation>
    <scope>NUCLEOTIDE SEQUENCE [LARGE SCALE GENOMIC DNA]</scope>
    <source>
        <strain evidence="2 3">BV2-C</strain>
    </source>
</reference>
<protein>
    <recommendedName>
        <fullName evidence="4">DUF4845 domain-containing protein</fullName>
    </recommendedName>
</protein>
<keyword evidence="1" id="KW-0812">Transmembrane</keyword>
<feature type="transmembrane region" description="Helical" evidence="1">
    <location>
        <begin position="20"/>
        <end position="38"/>
    </location>
</feature>
<dbReference type="EMBL" id="CP072648">
    <property type="protein sequence ID" value="QUW03782.1"/>
    <property type="molecule type" value="Genomic_DNA"/>
</dbReference>
<evidence type="ECO:0000313" key="2">
    <source>
        <dbReference type="EMBL" id="QUW03782.1"/>
    </source>
</evidence>
<sequence>MGGYFVLRRPTRSTERGEGQGQLIAVLSVVAIVGFIIFKTLPVYWREQNVKNEITDMARKFAIGAKGFVTEKELESQWSKISNEFNVPEEAKFTATRQGGKVVLKVQYTEPINFLVYTYDWEVNAEVSDSIGRY</sequence>
<dbReference type="Proteomes" id="UP000676506">
    <property type="component" value="Chromosome 1"/>
</dbReference>
<organism evidence="2 3">
    <name type="scientific">Chloracidobacterium validum</name>
    <dbReference type="NCBI Taxonomy" id="2821543"/>
    <lineage>
        <taxon>Bacteria</taxon>
        <taxon>Pseudomonadati</taxon>
        <taxon>Acidobacteriota</taxon>
        <taxon>Terriglobia</taxon>
        <taxon>Terriglobales</taxon>
        <taxon>Acidobacteriaceae</taxon>
        <taxon>Chloracidobacterium</taxon>
    </lineage>
</organism>
<accession>A0ABX8BBK0</accession>
<name>A0ABX8BBK0_9BACT</name>
<evidence type="ECO:0000256" key="1">
    <source>
        <dbReference type="SAM" id="Phobius"/>
    </source>
</evidence>